<reference evidence="1" key="1">
    <citation type="journal article" date="2014" name="Front. Microbiol.">
        <title>High frequency of phylogenetically diverse reductive dehalogenase-homologous genes in deep subseafloor sedimentary metagenomes.</title>
        <authorList>
            <person name="Kawai M."/>
            <person name="Futagami T."/>
            <person name="Toyoda A."/>
            <person name="Takaki Y."/>
            <person name="Nishi S."/>
            <person name="Hori S."/>
            <person name="Arai W."/>
            <person name="Tsubouchi T."/>
            <person name="Morono Y."/>
            <person name="Uchiyama I."/>
            <person name="Ito T."/>
            <person name="Fujiyama A."/>
            <person name="Inagaki F."/>
            <person name="Takami H."/>
        </authorList>
    </citation>
    <scope>NUCLEOTIDE SEQUENCE</scope>
    <source>
        <strain evidence="1">Expedition CK06-06</strain>
    </source>
</reference>
<dbReference type="AlphaFoldDB" id="X0WAV3"/>
<name>X0WAV3_9ZZZZ</name>
<proteinExistence type="predicted"/>
<evidence type="ECO:0000313" key="1">
    <source>
        <dbReference type="EMBL" id="GAG27790.1"/>
    </source>
</evidence>
<gene>
    <name evidence="1" type="ORF">S01H1_48393</name>
</gene>
<protein>
    <submittedName>
        <fullName evidence="1">Uncharacterized protein</fullName>
    </submittedName>
</protein>
<feature type="non-terminal residue" evidence="1">
    <location>
        <position position="262"/>
    </location>
</feature>
<accession>X0WAV3</accession>
<dbReference type="Pfam" id="PF20244">
    <property type="entry name" value="DUF6599"/>
    <property type="match status" value="1"/>
</dbReference>
<organism evidence="1">
    <name type="scientific">marine sediment metagenome</name>
    <dbReference type="NCBI Taxonomy" id="412755"/>
    <lineage>
        <taxon>unclassified sequences</taxon>
        <taxon>metagenomes</taxon>
        <taxon>ecological metagenomes</taxon>
    </lineage>
</organism>
<dbReference type="EMBL" id="BARS01031078">
    <property type="protein sequence ID" value="GAG27790.1"/>
    <property type="molecule type" value="Genomic_DNA"/>
</dbReference>
<feature type="non-terminal residue" evidence="1">
    <location>
        <position position="1"/>
    </location>
</feature>
<sequence>ISQHLLAMLPEANAVSGWNMDDDPRVFYPENLWEYINGAADGYLIYGFREVVTADYSQESTGEQAVIEIYRMQDPLNAFGIYTQEKNPEYNFSKIGVEGYLGGTQVNFWAGPYYVKITVYEESDDLKKDMVKLAANIAGKIEDPASEPVQAGYFPKKNQLPHTVKYLPGDVLGQRYLTNGFEARYRVNDTGYKMVMVVADDSDTAKEELAQYRQFIATGGKVLKDLNAPGDGGFAGEDSFYGTMLAVRSGNYIVVILGVPSE</sequence>
<dbReference type="InterPro" id="IPR046534">
    <property type="entry name" value="DUF6599"/>
</dbReference>
<comment type="caution">
    <text evidence="1">The sequence shown here is derived from an EMBL/GenBank/DDBJ whole genome shotgun (WGS) entry which is preliminary data.</text>
</comment>